<evidence type="ECO:0000313" key="2">
    <source>
        <dbReference type="EMBL" id="BAJ91307.1"/>
    </source>
</evidence>
<organism evidence="2">
    <name type="scientific">Hordeum vulgare subsp. vulgare</name>
    <name type="common">Domesticated barley</name>
    <dbReference type="NCBI Taxonomy" id="112509"/>
    <lineage>
        <taxon>Eukaryota</taxon>
        <taxon>Viridiplantae</taxon>
        <taxon>Streptophyta</taxon>
        <taxon>Embryophyta</taxon>
        <taxon>Tracheophyta</taxon>
        <taxon>Spermatophyta</taxon>
        <taxon>Magnoliopsida</taxon>
        <taxon>Liliopsida</taxon>
        <taxon>Poales</taxon>
        <taxon>Poaceae</taxon>
        <taxon>BOP clade</taxon>
        <taxon>Pooideae</taxon>
        <taxon>Triticodae</taxon>
        <taxon>Triticeae</taxon>
        <taxon>Hordeinae</taxon>
        <taxon>Hordeum</taxon>
    </lineage>
</organism>
<reference evidence="2" key="1">
    <citation type="journal article" date="2011" name="Plant Physiol.">
        <title>Comprehensive sequence analysis of 24,783 barley full-length cDNAs derived from 12 clone libraries.</title>
        <authorList>
            <person name="Matsumoto T."/>
            <person name="Tanaka T."/>
            <person name="Sakai H."/>
            <person name="Amano N."/>
            <person name="Kanamori H."/>
            <person name="Kurita K."/>
            <person name="Kikuta A."/>
            <person name="Kamiya K."/>
            <person name="Yamamoto M."/>
            <person name="Ikawa H."/>
            <person name="Fujii N."/>
            <person name="Hori K."/>
            <person name="Itoh T."/>
            <person name="Sato K."/>
        </authorList>
    </citation>
    <scope>NUCLEOTIDE SEQUENCE</scope>
    <source>
        <tissue evidence="2">Leaf</tissue>
    </source>
</reference>
<dbReference type="AlphaFoldDB" id="F2D886"/>
<name>F2D886_HORVV</name>
<evidence type="ECO:0000256" key="1">
    <source>
        <dbReference type="SAM" id="MobiDB-lite"/>
    </source>
</evidence>
<accession>F2D886</accession>
<sequence length="95" mass="9749">MAAAPTLSPPHRLPDLPPRPPPPAPHLDGLEPPALARHPIGEKVADCETPVSLHVAPKPEPSLLFSGGARHPPGEATCGSPPPSSCPHRVAPEAV</sequence>
<feature type="region of interest" description="Disordered" evidence="1">
    <location>
        <begin position="1"/>
        <end position="95"/>
    </location>
</feature>
<dbReference type="EMBL" id="AK360098">
    <property type="protein sequence ID" value="BAJ91307.1"/>
    <property type="molecule type" value="mRNA"/>
</dbReference>
<protein>
    <submittedName>
        <fullName evidence="2">Predicted protein</fullName>
    </submittedName>
</protein>
<feature type="compositionally biased region" description="Pro residues" evidence="1">
    <location>
        <begin position="15"/>
        <end position="25"/>
    </location>
</feature>
<proteinExistence type="evidence at transcript level"/>